<proteinExistence type="predicted"/>
<organism evidence="1 2">
    <name type="scientific">Oceanisphaera psychrotolerans</name>
    <dbReference type="NCBI Taxonomy" id="1414654"/>
    <lineage>
        <taxon>Bacteria</taxon>
        <taxon>Pseudomonadati</taxon>
        <taxon>Pseudomonadota</taxon>
        <taxon>Gammaproteobacteria</taxon>
        <taxon>Aeromonadales</taxon>
        <taxon>Aeromonadaceae</taxon>
        <taxon>Oceanisphaera</taxon>
    </lineage>
</organism>
<reference evidence="1 2" key="1">
    <citation type="submission" date="2016-07" db="EMBL/GenBank/DDBJ databases">
        <title>Draft Genome Sequence of Oceanisphaera psychrotolerans, isolated from coastal sediment samples.</title>
        <authorList>
            <person name="Zhuo S."/>
            <person name="Ruan Z."/>
        </authorList>
    </citation>
    <scope>NUCLEOTIDE SEQUENCE [LARGE SCALE GENOMIC DNA]</scope>
    <source>
        <strain evidence="1 2">LAM-WHM-ZC</strain>
    </source>
</reference>
<keyword evidence="2" id="KW-1185">Reference proteome</keyword>
<evidence type="ECO:0000313" key="2">
    <source>
        <dbReference type="Proteomes" id="UP000243073"/>
    </source>
</evidence>
<dbReference type="AlphaFoldDB" id="A0A1J4QHB1"/>
<protein>
    <submittedName>
        <fullName evidence="1">Uncharacterized protein</fullName>
    </submittedName>
</protein>
<dbReference type="STRING" id="1414654.BFR47_07685"/>
<sequence>MRGIAASARTGVVWGLFAFGAGALGESVRGAQQALLEAGFRGRTVACRATREPARQGERAIIARMNSLLPVPVTDGSGDLAR</sequence>
<evidence type="ECO:0000313" key="1">
    <source>
        <dbReference type="EMBL" id="OIN14371.1"/>
    </source>
</evidence>
<accession>A0A1J4QHB1</accession>
<dbReference type="EMBL" id="MDKE01000001">
    <property type="protein sequence ID" value="OIN14371.1"/>
    <property type="molecule type" value="Genomic_DNA"/>
</dbReference>
<comment type="caution">
    <text evidence="1">The sequence shown here is derived from an EMBL/GenBank/DDBJ whole genome shotgun (WGS) entry which is preliminary data.</text>
</comment>
<gene>
    <name evidence="1" type="ORF">BFR47_07685</name>
</gene>
<dbReference type="Proteomes" id="UP000243073">
    <property type="component" value="Unassembled WGS sequence"/>
</dbReference>
<name>A0A1J4QHB1_9GAMM</name>